<reference evidence="1" key="2">
    <citation type="submission" date="2021-04" db="EMBL/GenBank/DDBJ databases">
        <authorList>
            <person name="Gilroy R."/>
        </authorList>
    </citation>
    <scope>NUCLEOTIDE SEQUENCE</scope>
    <source>
        <strain evidence="1">ChiHecolR3B27-1887</strain>
    </source>
</reference>
<evidence type="ECO:0000313" key="1">
    <source>
        <dbReference type="EMBL" id="HIZ18489.1"/>
    </source>
</evidence>
<organism evidence="1 2">
    <name type="scientific">Candidatus Olsenella stercoravium</name>
    <dbReference type="NCBI Taxonomy" id="2838713"/>
    <lineage>
        <taxon>Bacteria</taxon>
        <taxon>Bacillati</taxon>
        <taxon>Actinomycetota</taxon>
        <taxon>Coriobacteriia</taxon>
        <taxon>Coriobacteriales</taxon>
        <taxon>Atopobiaceae</taxon>
        <taxon>Olsenella</taxon>
    </lineage>
</organism>
<proteinExistence type="predicted"/>
<name>A0A9D2DKF8_9ACTN</name>
<dbReference type="Proteomes" id="UP000824029">
    <property type="component" value="Unassembled WGS sequence"/>
</dbReference>
<sequence>MHVEPITCYRPRPERAAEFAAPPYDVFDRAGARAYVEAHPDSFLAVDRPETAFPADHDPYADDVYARAHDLLASRVSDGTLMRDGTRCFYLWRLRAGTHEQTGIVAAFSIDDYTNGVIRRHELTRGAKVADRARHIAATCCQTGPALLAYRDNPVLEALVEAAKAADPLYELTDGDGVRHTIWRVARPAAVESLRLMLEYVDRAYIADGHHRVAAAEQVCREARTAASERCSGAEAYNYFLGVLFPASQLGIGAYDRVVADVAGLTEEELVRSLEERGVAVGPRREAPVEPDARGRAGMYAFGAWRELAFEGPLPDDPAAALDASLLQERVLGPVLGVDDPRDDARLSFAPRTSGVAELERRAGTGGVAFTLHPTSVGEVMAVADAGLTMPPKSTWFAPKLLSGLFVRRVNHRESIIDGTRHAIEGNKE</sequence>
<evidence type="ECO:0000313" key="2">
    <source>
        <dbReference type="Proteomes" id="UP000824029"/>
    </source>
</evidence>
<protein>
    <submittedName>
        <fullName evidence="1">DUF1015 domain-containing protein</fullName>
    </submittedName>
</protein>
<dbReference type="PANTHER" id="PTHR36454">
    <property type="entry name" value="LMO2823 PROTEIN"/>
    <property type="match status" value="1"/>
</dbReference>
<reference evidence="1" key="1">
    <citation type="journal article" date="2021" name="PeerJ">
        <title>Extensive microbial diversity within the chicken gut microbiome revealed by metagenomics and culture.</title>
        <authorList>
            <person name="Gilroy R."/>
            <person name="Ravi A."/>
            <person name="Getino M."/>
            <person name="Pursley I."/>
            <person name="Horton D.L."/>
            <person name="Alikhan N.F."/>
            <person name="Baker D."/>
            <person name="Gharbi K."/>
            <person name="Hall N."/>
            <person name="Watson M."/>
            <person name="Adriaenssens E.M."/>
            <person name="Foster-Nyarko E."/>
            <person name="Jarju S."/>
            <person name="Secka A."/>
            <person name="Antonio M."/>
            <person name="Oren A."/>
            <person name="Chaudhuri R.R."/>
            <person name="La Ragione R."/>
            <person name="Hildebrand F."/>
            <person name="Pallen M.J."/>
        </authorList>
    </citation>
    <scope>NUCLEOTIDE SEQUENCE</scope>
    <source>
        <strain evidence="1">ChiHecolR3B27-1887</strain>
    </source>
</reference>
<dbReference type="Pfam" id="PF06245">
    <property type="entry name" value="DUF1015"/>
    <property type="match status" value="1"/>
</dbReference>
<dbReference type="EMBL" id="DXBZ01000097">
    <property type="protein sequence ID" value="HIZ18489.1"/>
    <property type="molecule type" value="Genomic_DNA"/>
</dbReference>
<dbReference type="PIRSF" id="PIRSF033563">
    <property type="entry name" value="UCP033563"/>
    <property type="match status" value="1"/>
</dbReference>
<dbReference type="AlphaFoldDB" id="A0A9D2DKF8"/>
<comment type="caution">
    <text evidence="1">The sequence shown here is derived from an EMBL/GenBank/DDBJ whole genome shotgun (WGS) entry which is preliminary data.</text>
</comment>
<gene>
    <name evidence="1" type="ORF">IAA22_05220</name>
</gene>
<accession>A0A9D2DKF8</accession>
<dbReference type="PANTHER" id="PTHR36454:SF1">
    <property type="entry name" value="DUF1015 DOMAIN-CONTAINING PROTEIN"/>
    <property type="match status" value="1"/>
</dbReference>
<dbReference type="InterPro" id="IPR008323">
    <property type="entry name" value="UCP033563"/>
</dbReference>